<protein>
    <submittedName>
        <fullName evidence="1">Uncharacterized protein</fullName>
    </submittedName>
</protein>
<name>D5AXF2_RICPP</name>
<gene>
    <name evidence="1" type="ORF">rpr22_0583</name>
</gene>
<dbReference type="EMBL" id="CP001584">
    <property type="protein sequence ID" value="ADE30091.1"/>
    <property type="molecule type" value="Genomic_DNA"/>
</dbReference>
<dbReference type="Proteomes" id="UP000006931">
    <property type="component" value="Chromosome"/>
</dbReference>
<dbReference type="KEGG" id="rpq:rpr22_0583"/>
<evidence type="ECO:0000313" key="2">
    <source>
        <dbReference type="Proteomes" id="UP000006931"/>
    </source>
</evidence>
<proteinExistence type="predicted"/>
<evidence type="ECO:0000313" key="1">
    <source>
        <dbReference type="EMBL" id="ADE30091.1"/>
    </source>
</evidence>
<organism evidence="1 2">
    <name type="scientific">Rickettsia prowazekii (strain Rp22)</name>
    <dbReference type="NCBI Taxonomy" id="449216"/>
    <lineage>
        <taxon>Bacteria</taxon>
        <taxon>Pseudomonadati</taxon>
        <taxon>Pseudomonadota</taxon>
        <taxon>Alphaproteobacteria</taxon>
        <taxon>Rickettsiales</taxon>
        <taxon>Rickettsiaceae</taxon>
        <taxon>Rickettsieae</taxon>
        <taxon>Rickettsia</taxon>
        <taxon>typhus group</taxon>
    </lineage>
</organism>
<sequence>MIYKLSELINMSLYDNQYIKYRQSFHILYNKLNIMVMLLL</sequence>
<reference evidence="1 2" key="1">
    <citation type="journal article" date="2010" name="Genome Res.">
        <title>Genomic, proteomic, and transcriptomic analysis of virulent and avirulent Rickettsia prowazekii reveals its adaptive mutation capabilities.</title>
        <authorList>
            <person name="Bechah Y."/>
            <person name="El Karkouri K."/>
            <person name="Mediannikov O."/>
            <person name="Leroy Q."/>
            <person name="Pelletier N."/>
            <person name="Robert C."/>
            <person name="Medigue C."/>
            <person name="Mege J.L."/>
            <person name="Raoult D."/>
        </authorList>
    </citation>
    <scope>NUCLEOTIDE SEQUENCE [LARGE SCALE GENOMIC DNA]</scope>
    <source>
        <strain evidence="1 2">Rp22</strain>
    </source>
</reference>
<dbReference type="HOGENOM" id="CLU_3295730_0_0_5"/>
<dbReference type="AlphaFoldDB" id="D5AXF2"/>
<accession>D5AXF2</accession>